<accession>A0ABY5VZ62</accession>
<dbReference type="RefSeq" id="WP_259860220.1">
    <property type="nucleotide sequence ID" value="NZ_BAAAST010000221.1"/>
</dbReference>
<dbReference type="EMBL" id="CP073720">
    <property type="protein sequence ID" value="UWP82449.1"/>
    <property type="molecule type" value="Genomic_DNA"/>
</dbReference>
<reference evidence="1" key="1">
    <citation type="submission" date="2021-04" db="EMBL/GenBank/DDBJ databases">
        <authorList>
            <person name="Hartkoorn R.C."/>
            <person name="Beaudoing E."/>
            <person name="Hot D."/>
        </authorList>
    </citation>
    <scope>NUCLEOTIDE SEQUENCE</scope>
    <source>
        <strain evidence="1">NRRL B-16292</strain>
    </source>
</reference>
<name>A0ABY5VZ62_9ACTN</name>
<sequence length="96" mass="10961">MSELQWRMPQPDELPQATLRDGLNVADVAEVLDRDERSQLRAYNDLLLLVVAETDACVLVRVLLVRNDDSFVWRVHSARAAGATDGQQWMQRGDQR</sequence>
<reference evidence="1" key="2">
    <citation type="submission" date="2022-09" db="EMBL/GenBank/DDBJ databases">
        <title>Biosynthetic gene clusters of Dactylosporangioum fulvum.</title>
        <authorList>
            <person name="Caradec T."/>
        </authorList>
    </citation>
    <scope>NUCLEOTIDE SEQUENCE</scope>
    <source>
        <strain evidence="1">NRRL B-16292</strain>
    </source>
</reference>
<organism evidence="1 2">
    <name type="scientific">Dactylosporangium fulvum</name>
    <dbReference type="NCBI Taxonomy" id="53359"/>
    <lineage>
        <taxon>Bacteria</taxon>
        <taxon>Bacillati</taxon>
        <taxon>Actinomycetota</taxon>
        <taxon>Actinomycetes</taxon>
        <taxon>Micromonosporales</taxon>
        <taxon>Micromonosporaceae</taxon>
        <taxon>Dactylosporangium</taxon>
    </lineage>
</organism>
<gene>
    <name evidence="1" type="ORF">Dfulv_46675</name>
</gene>
<proteinExistence type="predicted"/>
<evidence type="ECO:0000313" key="1">
    <source>
        <dbReference type="EMBL" id="UWP82449.1"/>
    </source>
</evidence>
<dbReference type="Proteomes" id="UP001059617">
    <property type="component" value="Chromosome"/>
</dbReference>
<protein>
    <submittedName>
        <fullName evidence="1">Uncharacterized protein</fullName>
    </submittedName>
</protein>
<keyword evidence="2" id="KW-1185">Reference proteome</keyword>
<evidence type="ECO:0000313" key="2">
    <source>
        <dbReference type="Proteomes" id="UP001059617"/>
    </source>
</evidence>